<feature type="domain" description="Peptidase S9 prolyl oligopeptidase catalytic" evidence="2">
    <location>
        <begin position="611"/>
        <end position="742"/>
    </location>
</feature>
<dbReference type="InterPro" id="IPR051532">
    <property type="entry name" value="Ester_Hydrolysis_Enzymes"/>
</dbReference>
<evidence type="ECO:0000313" key="4">
    <source>
        <dbReference type="EMBL" id="GAA4462668.1"/>
    </source>
</evidence>
<gene>
    <name evidence="4" type="ORF">GCM10023189_39650</name>
</gene>
<dbReference type="SUPFAM" id="SSF53474">
    <property type="entry name" value="alpha/beta-Hydrolases"/>
    <property type="match status" value="1"/>
</dbReference>
<dbReference type="InterPro" id="IPR029058">
    <property type="entry name" value="AB_hydrolase_fold"/>
</dbReference>
<feature type="signal peptide" evidence="1">
    <location>
        <begin position="1"/>
        <end position="20"/>
    </location>
</feature>
<dbReference type="Pfam" id="PF13472">
    <property type="entry name" value="Lipase_GDSL_2"/>
    <property type="match status" value="2"/>
</dbReference>
<evidence type="ECO:0000259" key="2">
    <source>
        <dbReference type="Pfam" id="PF00326"/>
    </source>
</evidence>
<evidence type="ECO:0008006" key="6">
    <source>
        <dbReference type="Google" id="ProtNLM"/>
    </source>
</evidence>
<dbReference type="Pfam" id="PF00326">
    <property type="entry name" value="Peptidase_S9"/>
    <property type="match status" value="1"/>
</dbReference>
<organism evidence="4 5">
    <name type="scientific">Nibrella saemangeumensis</name>
    <dbReference type="NCBI Taxonomy" id="1084526"/>
    <lineage>
        <taxon>Bacteria</taxon>
        <taxon>Pseudomonadati</taxon>
        <taxon>Bacteroidota</taxon>
        <taxon>Cytophagia</taxon>
        <taxon>Cytophagales</taxon>
        <taxon>Spirosomataceae</taxon>
        <taxon>Nibrella</taxon>
    </lineage>
</organism>
<protein>
    <recommendedName>
        <fullName evidence="6">Lysophospholipase L1</fullName>
    </recommendedName>
</protein>
<dbReference type="PANTHER" id="PTHR30383">
    <property type="entry name" value="THIOESTERASE 1/PROTEASE 1/LYSOPHOSPHOLIPASE L1"/>
    <property type="match status" value="1"/>
</dbReference>
<accession>A0ABP8NAN5</accession>
<dbReference type="Gene3D" id="3.40.50.1110">
    <property type="entry name" value="SGNH hydrolase"/>
    <property type="match status" value="2"/>
</dbReference>
<evidence type="ECO:0000313" key="5">
    <source>
        <dbReference type="Proteomes" id="UP001501175"/>
    </source>
</evidence>
<feature type="domain" description="SGNH hydrolase-type esterase" evidence="3">
    <location>
        <begin position="318"/>
        <end position="493"/>
    </location>
</feature>
<dbReference type="RefSeq" id="WP_345246260.1">
    <property type="nucleotide sequence ID" value="NZ_BAABHD010000070.1"/>
</dbReference>
<dbReference type="CDD" id="cd01834">
    <property type="entry name" value="SGNH_hydrolase_like_2"/>
    <property type="match status" value="1"/>
</dbReference>
<dbReference type="Proteomes" id="UP001501175">
    <property type="component" value="Unassembled WGS sequence"/>
</dbReference>
<feature type="domain" description="SGNH hydrolase-type esterase" evidence="3">
    <location>
        <begin position="32"/>
        <end position="223"/>
    </location>
</feature>
<dbReference type="InterPro" id="IPR001375">
    <property type="entry name" value="Peptidase_S9_cat"/>
</dbReference>
<dbReference type="Gene3D" id="3.40.50.1820">
    <property type="entry name" value="alpha/beta hydrolase"/>
    <property type="match status" value="1"/>
</dbReference>
<proteinExistence type="predicted"/>
<reference evidence="5" key="1">
    <citation type="journal article" date="2019" name="Int. J. Syst. Evol. Microbiol.">
        <title>The Global Catalogue of Microorganisms (GCM) 10K type strain sequencing project: providing services to taxonomists for standard genome sequencing and annotation.</title>
        <authorList>
            <consortium name="The Broad Institute Genomics Platform"/>
            <consortium name="The Broad Institute Genome Sequencing Center for Infectious Disease"/>
            <person name="Wu L."/>
            <person name="Ma J."/>
        </authorList>
    </citation>
    <scope>NUCLEOTIDE SEQUENCE [LARGE SCALE GENOMIC DNA]</scope>
    <source>
        <strain evidence="5">JCM 17927</strain>
    </source>
</reference>
<dbReference type="EMBL" id="BAABHD010000070">
    <property type="protein sequence ID" value="GAA4462668.1"/>
    <property type="molecule type" value="Genomic_DNA"/>
</dbReference>
<evidence type="ECO:0000256" key="1">
    <source>
        <dbReference type="SAM" id="SignalP"/>
    </source>
</evidence>
<name>A0ABP8NAN5_9BACT</name>
<dbReference type="SUPFAM" id="SSF52266">
    <property type="entry name" value="SGNH hydrolase"/>
    <property type="match status" value="2"/>
</dbReference>
<keyword evidence="5" id="KW-1185">Reference proteome</keyword>
<keyword evidence="1" id="KW-0732">Signal</keyword>
<dbReference type="InterPro" id="IPR013830">
    <property type="entry name" value="SGNH_hydro"/>
</dbReference>
<sequence>MKKIALLFLMGVLSALLAQANPFPKGTKRILFLGNSITYSGTYVTAIEAYWRTHYPSQQLEFINAGLPSETVSGLSEPNHADGRFPRPDLHERLHRVLAQTRPDVVFACYGMNDGIYMPLEGARFKAYREGMKWLHRELKKSGAKKIVFLTPPVHDDKTLGTQGYNRTLDAYAEWLLAQRDSLKWEVADIHFPMTRLLDDKRKADPAFKLANDGVHPGELGHWLMAKPVLRYLGETIPDTATMLSSVSVHPRGEEILRLVSQRQGIMKNAWLGATGHKRPDMAPGLPMAEARRHYDQIEKRIRATLTGTGPKRIRVACVGNSITHGTVLKYPDVEGYTAQLQNLLGYDYDVYNFGVSGKTLISTTTNAYVATPRYQDALNSRPDIVTIKLGTNDSRLPYRLQITDRFVADYQALIRSFKDLPSRPRIIVLLPVASYLTDTTRQIDAVITQQIIPRIRQVAYEEKVELIDLHALTLEREALFPDKLHPDPAGNTLIAKRVSDAITTKAVAGFDIFQRLKVPYQVTSFHGYDCADFTFGGRKAKLVKPRVVAAGQPWIWRARFWGHEPQTDIALLDRGFHLVYCDVAELFGNQEAVTIWNNFYQFLQTAGLAKKAVLEGLSRGGVYVYNWAARNPDKVACVYADAPVLDLRSWPGGKGKGPGSPADWELFKKAYGYQTEAETAAFRNNPLDQVTDIVKGGYPMLHVVGDADEVVPVEENTALFAQKVKQMGGTIQVIHKPGVKHHPHSLPNPQLIVDFILAAVYGAD</sequence>
<feature type="chain" id="PRO_5046061470" description="Lysophospholipase L1" evidence="1">
    <location>
        <begin position="21"/>
        <end position="765"/>
    </location>
</feature>
<dbReference type="PANTHER" id="PTHR30383:SF5">
    <property type="entry name" value="SGNH HYDROLASE-TYPE ESTERASE DOMAIN-CONTAINING PROTEIN"/>
    <property type="match status" value="1"/>
</dbReference>
<comment type="caution">
    <text evidence="4">The sequence shown here is derived from an EMBL/GenBank/DDBJ whole genome shotgun (WGS) entry which is preliminary data.</text>
</comment>
<dbReference type="InterPro" id="IPR036514">
    <property type="entry name" value="SGNH_hydro_sf"/>
</dbReference>
<evidence type="ECO:0000259" key="3">
    <source>
        <dbReference type="Pfam" id="PF13472"/>
    </source>
</evidence>